<reference evidence="3 4" key="1">
    <citation type="submission" date="2019-04" db="EMBL/GenBank/DDBJ databases">
        <title>Flavobacterium sp. strain DS2-A Genome sequencing and assembly.</title>
        <authorList>
            <person name="Kim I."/>
        </authorList>
    </citation>
    <scope>NUCLEOTIDE SEQUENCE [LARGE SCALE GENOMIC DNA]</scope>
    <source>
        <strain evidence="3 4">DS2-A</strain>
    </source>
</reference>
<keyword evidence="3" id="KW-0808">Transferase</keyword>
<dbReference type="Proteomes" id="UP000297407">
    <property type="component" value="Unassembled WGS sequence"/>
</dbReference>
<dbReference type="OrthoDB" id="2989563at2"/>
<evidence type="ECO:0000313" key="4">
    <source>
        <dbReference type="Proteomes" id="UP000297407"/>
    </source>
</evidence>
<dbReference type="PANTHER" id="PTHR31438">
    <property type="entry name" value="LYSINE N-ACYLTRANSFERASE C17G9.06C-RELATED"/>
    <property type="match status" value="1"/>
</dbReference>
<dbReference type="GO" id="GO:0019290">
    <property type="term" value="P:siderophore biosynthetic process"/>
    <property type="evidence" value="ECO:0007669"/>
    <property type="project" value="InterPro"/>
</dbReference>
<comment type="pathway">
    <text evidence="1">Siderophore biosynthesis.</text>
</comment>
<evidence type="ECO:0000259" key="2">
    <source>
        <dbReference type="SMART" id="SM01006"/>
    </source>
</evidence>
<evidence type="ECO:0000256" key="1">
    <source>
        <dbReference type="ARBA" id="ARBA00004924"/>
    </source>
</evidence>
<dbReference type="InterPro" id="IPR016181">
    <property type="entry name" value="Acyl_CoA_acyltransferase"/>
</dbReference>
<dbReference type="RefSeq" id="WP_135527074.1">
    <property type="nucleotide sequence ID" value="NZ_SRLH01000007.1"/>
</dbReference>
<feature type="domain" description="Acyltransferase MbtK/IucB-like conserved" evidence="2">
    <location>
        <begin position="27"/>
        <end position="74"/>
    </location>
</feature>
<dbReference type="Pfam" id="PF13523">
    <property type="entry name" value="Acetyltransf_8"/>
    <property type="match status" value="1"/>
</dbReference>
<gene>
    <name evidence="3" type="ORF">E4635_12685</name>
</gene>
<evidence type="ECO:0000313" key="3">
    <source>
        <dbReference type="EMBL" id="TGD57020.1"/>
    </source>
</evidence>
<organism evidence="3 4">
    <name type="scientific">Flavobacterium humi</name>
    <dbReference type="NCBI Taxonomy" id="2562683"/>
    <lineage>
        <taxon>Bacteria</taxon>
        <taxon>Pseudomonadati</taxon>
        <taxon>Bacteroidota</taxon>
        <taxon>Flavobacteriia</taxon>
        <taxon>Flavobacteriales</taxon>
        <taxon>Flavobacteriaceae</taxon>
        <taxon>Flavobacterium</taxon>
    </lineage>
</organism>
<proteinExistence type="predicted"/>
<protein>
    <submittedName>
        <fullName evidence="3">N-acetyltransferase</fullName>
    </submittedName>
</protein>
<dbReference type="SUPFAM" id="SSF55729">
    <property type="entry name" value="Acyl-CoA N-acyltransferases (Nat)"/>
    <property type="match status" value="1"/>
</dbReference>
<dbReference type="SMART" id="SM01006">
    <property type="entry name" value="AlcB"/>
    <property type="match status" value="1"/>
</dbReference>
<comment type="caution">
    <text evidence="3">The sequence shown here is derived from an EMBL/GenBank/DDBJ whole genome shotgun (WGS) entry which is preliminary data.</text>
</comment>
<sequence>MTTNTNPTAQTVVFQKEVLQTGLFELRPIDPETDLELVHQWVNLDYAVYWGMTGFSLEEVKTAYQNILKHSKVYMGLFNSETAFLLECYNPSEDLIGNYYTVDKGDKGMHILVAPAKTPIKNFTWNVFTVIMDFLFSHADVKRIVVEPDVRNDKIHLLNQKAGFEYQKIIELPHKTAHLAFCTQEHYHNALQKS</sequence>
<name>A0A4Z0L5P1_9FLAO</name>
<keyword evidence="4" id="KW-1185">Reference proteome</keyword>
<accession>A0A4Z0L5P1</accession>
<dbReference type="GO" id="GO:0016410">
    <property type="term" value="F:N-acyltransferase activity"/>
    <property type="evidence" value="ECO:0007669"/>
    <property type="project" value="TreeGrafter"/>
</dbReference>
<dbReference type="PANTHER" id="PTHR31438:SF1">
    <property type="entry name" value="LYSINE N-ACYLTRANSFERASE C17G9.06C-RELATED"/>
    <property type="match status" value="1"/>
</dbReference>
<dbReference type="EMBL" id="SRLH01000007">
    <property type="protein sequence ID" value="TGD57020.1"/>
    <property type="molecule type" value="Genomic_DNA"/>
</dbReference>
<dbReference type="AlphaFoldDB" id="A0A4Z0L5P1"/>
<dbReference type="Gene3D" id="3.40.630.30">
    <property type="match status" value="1"/>
</dbReference>
<dbReference type="InterPro" id="IPR019432">
    <property type="entry name" value="Acyltransferase_MbtK/IucB-like"/>
</dbReference>